<dbReference type="SMART" id="SM00347">
    <property type="entry name" value="HTH_MARR"/>
    <property type="match status" value="1"/>
</dbReference>
<proteinExistence type="predicted"/>
<dbReference type="PROSITE" id="PS50995">
    <property type="entry name" value="HTH_MARR_2"/>
    <property type="match status" value="1"/>
</dbReference>
<accession>A0ABS4U8G6</accession>
<dbReference type="InterPro" id="IPR036388">
    <property type="entry name" value="WH-like_DNA-bd_sf"/>
</dbReference>
<sequence length="163" mass="18495">MQQEVPWLDDDEQTLWRAMMDAAKAVERAMDTRLLATEEISSADFSVLVQLSEAEGGTVRMRELCEALRWDRSRMSHQITRMARRGLVNKLRCANDSRGIDVELTAHGRDVIERAAPDHVRMIRRIVFDELDAVPGLDRDAALAALRNVSTAAEAFRDMTLEQ</sequence>
<dbReference type="InterPro" id="IPR036390">
    <property type="entry name" value="WH_DNA-bd_sf"/>
</dbReference>
<dbReference type="EMBL" id="JAGINY010000001">
    <property type="protein sequence ID" value="MBP2332953.1"/>
    <property type="molecule type" value="Genomic_DNA"/>
</dbReference>
<name>A0ABS4U8G6_9CORY</name>
<gene>
    <name evidence="2" type="ORF">JOF33_001652</name>
</gene>
<protein>
    <submittedName>
        <fullName evidence="2">DNA-binding MarR family transcriptional regulator</fullName>
    </submittedName>
</protein>
<dbReference type="RefSeq" id="WP_070522731.1">
    <property type="nucleotide sequence ID" value="NZ_CP047357.1"/>
</dbReference>
<dbReference type="SUPFAM" id="SSF46785">
    <property type="entry name" value="Winged helix' DNA-binding domain"/>
    <property type="match status" value="1"/>
</dbReference>
<evidence type="ECO:0000313" key="3">
    <source>
        <dbReference type="Proteomes" id="UP001519305"/>
    </source>
</evidence>
<keyword evidence="3" id="KW-1185">Reference proteome</keyword>
<dbReference type="GO" id="GO:0003677">
    <property type="term" value="F:DNA binding"/>
    <property type="evidence" value="ECO:0007669"/>
    <property type="project" value="UniProtKB-KW"/>
</dbReference>
<dbReference type="Pfam" id="PF12802">
    <property type="entry name" value="MarR_2"/>
    <property type="match status" value="1"/>
</dbReference>
<comment type="caution">
    <text evidence="2">The sequence shown here is derived from an EMBL/GenBank/DDBJ whole genome shotgun (WGS) entry which is preliminary data.</text>
</comment>
<dbReference type="PANTHER" id="PTHR33164:SF99">
    <property type="entry name" value="MARR FAMILY REGULATORY PROTEIN"/>
    <property type="match status" value="1"/>
</dbReference>
<organism evidence="2 3">
    <name type="scientific">Corynebacterium freneyi</name>
    <dbReference type="NCBI Taxonomy" id="134034"/>
    <lineage>
        <taxon>Bacteria</taxon>
        <taxon>Bacillati</taxon>
        <taxon>Actinomycetota</taxon>
        <taxon>Actinomycetes</taxon>
        <taxon>Mycobacteriales</taxon>
        <taxon>Corynebacteriaceae</taxon>
        <taxon>Corynebacterium</taxon>
    </lineage>
</organism>
<reference evidence="2 3" key="1">
    <citation type="submission" date="2021-03" db="EMBL/GenBank/DDBJ databases">
        <title>Sequencing the genomes of 1000 actinobacteria strains.</title>
        <authorList>
            <person name="Klenk H.-P."/>
        </authorList>
    </citation>
    <scope>NUCLEOTIDE SEQUENCE [LARGE SCALE GENOMIC DNA]</scope>
    <source>
        <strain evidence="2 3">DSM 44506</strain>
    </source>
</reference>
<dbReference type="Gene3D" id="1.10.10.10">
    <property type="entry name" value="Winged helix-like DNA-binding domain superfamily/Winged helix DNA-binding domain"/>
    <property type="match status" value="1"/>
</dbReference>
<evidence type="ECO:0000259" key="1">
    <source>
        <dbReference type="PROSITE" id="PS50995"/>
    </source>
</evidence>
<dbReference type="PANTHER" id="PTHR33164">
    <property type="entry name" value="TRANSCRIPTIONAL REGULATOR, MARR FAMILY"/>
    <property type="match status" value="1"/>
</dbReference>
<dbReference type="InterPro" id="IPR000835">
    <property type="entry name" value="HTH_MarR-typ"/>
</dbReference>
<keyword evidence="2" id="KW-0238">DNA-binding</keyword>
<feature type="domain" description="HTH marR-type" evidence="1">
    <location>
        <begin position="12"/>
        <end position="151"/>
    </location>
</feature>
<evidence type="ECO:0000313" key="2">
    <source>
        <dbReference type="EMBL" id="MBP2332953.1"/>
    </source>
</evidence>
<dbReference type="Proteomes" id="UP001519305">
    <property type="component" value="Unassembled WGS sequence"/>
</dbReference>
<dbReference type="InterPro" id="IPR039422">
    <property type="entry name" value="MarR/SlyA-like"/>
</dbReference>